<proteinExistence type="predicted"/>
<gene>
    <name evidence="2" type="ORF">Agabi119p4_9991</name>
</gene>
<dbReference type="EMBL" id="JABXXO010000013">
    <property type="protein sequence ID" value="KAF7761999.1"/>
    <property type="molecule type" value="Genomic_DNA"/>
</dbReference>
<evidence type="ECO:0008006" key="4">
    <source>
        <dbReference type="Google" id="ProtNLM"/>
    </source>
</evidence>
<name>A0A8H7C3G1_AGABI</name>
<evidence type="ECO:0000313" key="2">
    <source>
        <dbReference type="EMBL" id="KAF7761999.1"/>
    </source>
</evidence>
<reference evidence="2 3" key="1">
    <citation type="journal article" name="Sci. Rep.">
        <title>Telomere-to-telomere assembled and centromere annotated genomes of the two main subspecies of the button mushroom Agaricus bisporus reveal especially polymorphic chromosome ends.</title>
        <authorList>
            <person name="Sonnenberg A.S.M."/>
            <person name="Sedaghat-Telgerd N."/>
            <person name="Lavrijssen B."/>
            <person name="Ohm R.A."/>
            <person name="Hendrickx P.M."/>
            <person name="Scholtmeijer K."/>
            <person name="Baars J.J.P."/>
            <person name="van Peer A."/>
        </authorList>
    </citation>
    <scope>NUCLEOTIDE SEQUENCE [LARGE SCALE GENOMIC DNA]</scope>
    <source>
        <strain evidence="2 3">H119_p4</strain>
    </source>
</reference>
<accession>A0A8H7C3G1</accession>
<feature type="region of interest" description="Disordered" evidence="1">
    <location>
        <begin position="104"/>
        <end position="126"/>
    </location>
</feature>
<comment type="caution">
    <text evidence="2">The sequence shown here is derived from an EMBL/GenBank/DDBJ whole genome shotgun (WGS) entry which is preliminary data.</text>
</comment>
<evidence type="ECO:0000313" key="3">
    <source>
        <dbReference type="Proteomes" id="UP000629468"/>
    </source>
</evidence>
<dbReference type="Proteomes" id="UP000629468">
    <property type="component" value="Unassembled WGS sequence"/>
</dbReference>
<sequence length="315" mass="36079">MWEIDNEQVKIVKDLFNELGRIFGRCSPHGATNPEVIASLGKNFMWNMLQTDWADVPIKGITMRSMARSLTMEREKERAETCKDIVMGDGTNKDVVKNKGKKVRIQEESKESNTPKAGSPIKVSGVPKPLPIPNQPVVSKRVDTKKTLAGVTPRIPESGDCQQAMVLELCQNVTASRCHICHILYYIIISLCCYSRRRLNYRHTAKMAQATDLPIELIDLIFSFLPPNHAEQVQWRRAAAAIGREPRPTDWNLSGHQCRICGRMTLAMWDAEERKAWVIQRWSHWGARYWEISGFFIMCPCDALLGNYFGYYWFV</sequence>
<feature type="compositionally biased region" description="Basic and acidic residues" evidence="1">
    <location>
        <begin position="104"/>
        <end position="113"/>
    </location>
</feature>
<dbReference type="AlphaFoldDB" id="A0A8H7C3G1"/>
<organism evidence="2 3">
    <name type="scientific">Agaricus bisporus var. burnettii</name>
    <dbReference type="NCBI Taxonomy" id="192524"/>
    <lineage>
        <taxon>Eukaryota</taxon>
        <taxon>Fungi</taxon>
        <taxon>Dikarya</taxon>
        <taxon>Basidiomycota</taxon>
        <taxon>Agaricomycotina</taxon>
        <taxon>Agaricomycetes</taxon>
        <taxon>Agaricomycetidae</taxon>
        <taxon>Agaricales</taxon>
        <taxon>Agaricineae</taxon>
        <taxon>Agaricaceae</taxon>
        <taxon>Agaricus</taxon>
    </lineage>
</organism>
<evidence type="ECO:0000256" key="1">
    <source>
        <dbReference type="SAM" id="MobiDB-lite"/>
    </source>
</evidence>
<protein>
    <recommendedName>
        <fullName evidence="4">F-box domain-containing protein</fullName>
    </recommendedName>
</protein>